<keyword evidence="5 9" id="KW-0297">G-protein coupled receptor</keyword>
<reference evidence="12" key="1">
    <citation type="journal article" date="2013" name="Genetics">
        <title>The draft genome and transcriptome of Panagrellus redivivus are shaped by the harsh demands of a free-living lifestyle.</title>
        <authorList>
            <person name="Srinivasan J."/>
            <person name="Dillman A.R."/>
            <person name="Macchietto M.G."/>
            <person name="Heikkinen L."/>
            <person name="Lakso M."/>
            <person name="Fracchia K.M."/>
            <person name="Antoshechkin I."/>
            <person name="Mortazavi A."/>
            <person name="Wong G."/>
            <person name="Sternberg P.W."/>
        </authorList>
    </citation>
    <scope>NUCLEOTIDE SEQUENCE [LARGE SCALE GENOMIC DNA]</scope>
    <source>
        <strain evidence="12">MT8872</strain>
    </source>
</reference>
<dbReference type="AlphaFoldDB" id="A0A7E4V881"/>
<dbReference type="GO" id="GO:0004930">
    <property type="term" value="F:G protein-coupled receptor activity"/>
    <property type="evidence" value="ECO:0007669"/>
    <property type="project" value="UniProtKB-KW"/>
</dbReference>
<keyword evidence="2" id="KW-1003">Cell membrane</keyword>
<dbReference type="Pfam" id="PF00001">
    <property type="entry name" value="7tm_1"/>
    <property type="match status" value="1"/>
</dbReference>
<keyword evidence="7 9" id="KW-0675">Receptor</keyword>
<name>A0A7E4V881_PANRE</name>
<keyword evidence="4 10" id="KW-1133">Transmembrane helix</keyword>
<dbReference type="Gene3D" id="1.20.1070.10">
    <property type="entry name" value="Rhodopsin 7-helix transmembrane proteins"/>
    <property type="match status" value="1"/>
</dbReference>
<dbReference type="GO" id="GO:0005886">
    <property type="term" value="C:plasma membrane"/>
    <property type="evidence" value="ECO:0007669"/>
    <property type="project" value="UniProtKB-SubCell"/>
</dbReference>
<evidence type="ECO:0000256" key="9">
    <source>
        <dbReference type="RuleBase" id="RU000688"/>
    </source>
</evidence>
<keyword evidence="12" id="KW-1185">Reference proteome</keyword>
<evidence type="ECO:0000256" key="2">
    <source>
        <dbReference type="ARBA" id="ARBA00022475"/>
    </source>
</evidence>
<dbReference type="GO" id="GO:0042277">
    <property type="term" value="F:peptide binding"/>
    <property type="evidence" value="ECO:0007669"/>
    <property type="project" value="TreeGrafter"/>
</dbReference>
<feature type="transmembrane region" description="Helical" evidence="10">
    <location>
        <begin position="108"/>
        <end position="135"/>
    </location>
</feature>
<feature type="transmembrane region" description="Helical" evidence="10">
    <location>
        <begin position="47"/>
        <end position="70"/>
    </location>
</feature>
<reference evidence="13" key="2">
    <citation type="submission" date="2020-10" db="UniProtKB">
        <authorList>
            <consortium name="WormBaseParasite"/>
        </authorList>
    </citation>
    <scope>IDENTIFICATION</scope>
</reference>
<accession>A0A7E4V881</accession>
<evidence type="ECO:0000256" key="1">
    <source>
        <dbReference type="ARBA" id="ARBA00004651"/>
    </source>
</evidence>
<evidence type="ECO:0000256" key="5">
    <source>
        <dbReference type="ARBA" id="ARBA00023040"/>
    </source>
</evidence>
<organism evidence="12 13">
    <name type="scientific">Panagrellus redivivus</name>
    <name type="common">Microworm</name>
    <dbReference type="NCBI Taxonomy" id="6233"/>
    <lineage>
        <taxon>Eukaryota</taxon>
        <taxon>Metazoa</taxon>
        <taxon>Ecdysozoa</taxon>
        <taxon>Nematoda</taxon>
        <taxon>Chromadorea</taxon>
        <taxon>Rhabditida</taxon>
        <taxon>Tylenchina</taxon>
        <taxon>Panagrolaimomorpha</taxon>
        <taxon>Panagrolaimoidea</taxon>
        <taxon>Panagrolaimidae</taxon>
        <taxon>Panagrellus</taxon>
    </lineage>
</organism>
<proteinExistence type="inferred from homology"/>
<feature type="transmembrane region" description="Helical" evidence="10">
    <location>
        <begin position="321"/>
        <end position="341"/>
    </location>
</feature>
<dbReference type="PANTHER" id="PTHR24229">
    <property type="entry name" value="NEUROPEPTIDES RECEPTOR"/>
    <property type="match status" value="1"/>
</dbReference>
<evidence type="ECO:0000259" key="11">
    <source>
        <dbReference type="PROSITE" id="PS50262"/>
    </source>
</evidence>
<sequence>MVSTSLATTPAIFLASLVTAAAHNRTLIPSSSSTISPDSGDDAGSEYIYILPFIISFGCVGNAISLVAILQSRLRKTPANQYLIVLTAADSVFLLALLMIWAKLDYVAYQFCVIIEYILQVASYISSWSISALTIERYLAIAHPLRHIRYSHVNRYKMMCFWLPIPFILNIVQFYCLADPGPSAYRKCAPIGNLNAFVDTADVLLCYVLPCLIVVCLNLLVAAKVRNADKSFALPTKTTTAEASTCLPRNDSRRAGRPNSASAGSTRILLVVPVVYIILNTPFYLFRLIDTISVNMLGYQNFSEELSKNEFFVYAHNSAYYLYYINFACDVIVYAFSSANFRKTVVHVWRRKFCARKMSDATIRSDMVSGINLRPPTTRHRLQGQLITEITTPGPGAVLHRGSMPVLNKLGDAV</sequence>
<feature type="transmembrane region" description="Helical" evidence="10">
    <location>
        <begin position="156"/>
        <end position="175"/>
    </location>
</feature>
<feature type="transmembrane region" description="Helical" evidence="10">
    <location>
        <begin position="82"/>
        <end position="102"/>
    </location>
</feature>
<feature type="transmembrane region" description="Helical" evidence="10">
    <location>
        <begin position="201"/>
        <end position="221"/>
    </location>
</feature>
<dbReference type="InterPro" id="IPR000276">
    <property type="entry name" value="GPCR_Rhodpsn"/>
</dbReference>
<evidence type="ECO:0000313" key="13">
    <source>
        <dbReference type="WBParaSite" id="Pan_g17279.t1"/>
    </source>
</evidence>
<evidence type="ECO:0000256" key="10">
    <source>
        <dbReference type="SAM" id="Phobius"/>
    </source>
</evidence>
<evidence type="ECO:0000256" key="7">
    <source>
        <dbReference type="ARBA" id="ARBA00023170"/>
    </source>
</evidence>
<dbReference type="PRINTS" id="PR00237">
    <property type="entry name" value="GPCRRHODOPSN"/>
</dbReference>
<evidence type="ECO:0000256" key="8">
    <source>
        <dbReference type="ARBA" id="ARBA00023224"/>
    </source>
</evidence>
<protein>
    <submittedName>
        <fullName evidence="13">G_PROTEIN_RECEP_F1_2 domain-containing protein</fullName>
    </submittedName>
</protein>
<dbReference type="PROSITE" id="PS00237">
    <property type="entry name" value="G_PROTEIN_RECEP_F1_1"/>
    <property type="match status" value="1"/>
</dbReference>
<keyword evidence="8 9" id="KW-0807">Transducer</keyword>
<evidence type="ECO:0000256" key="3">
    <source>
        <dbReference type="ARBA" id="ARBA00022692"/>
    </source>
</evidence>
<evidence type="ECO:0000256" key="4">
    <source>
        <dbReference type="ARBA" id="ARBA00022989"/>
    </source>
</evidence>
<dbReference type="Proteomes" id="UP000492821">
    <property type="component" value="Unassembled WGS sequence"/>
</dbReference>
<comment type="similarity">
    <text evidence="9">Belongs to the G-protein coupled receptor 1 family.</text>
</comment>
<dbReference type="PROSITE" id="PS50262">
    <property type="entry name" value="G_PROTEIN_RECEP_F1_2"/>
    <property type="match status" value="1"/>
</dbReference>
<dbReference type="GO" id="GO:0043005">
    <property type="term" value="C:neuron projection"/>
    <property type="evidence" value="ECO:0007669"/>
    <property type="project" value="TreeGrafter"/>
</dbReference>
<evidence type="ECO:0000313" key="12">
    <source>
        <dbReference type="Proteomes" id="UP000492821"/>
    </source>
</evidence>
<comment type="subcellular location">
    <subcellularLocation>
        <location evidence="1">Cell membrane</location>
        <topology evidence="1">Multi-pass membrane protein</topology>
    </subcellularLocation>
</comment>
<dbReference type="SUPFAM" id="SSF81321">
    <property type="entry name" value="Family A G protein-coupled receptor-like"/>
    <property type="match status" value="1"/>
</dbReference>
<dbReference type="WBParaSite" id="Pan_g17279.t1">
    <property type="protein sequence ID" value="Pan_g17279.t1"/>
    <property type="gene ID" value="Pan_g17279"/>
</dbReference>
<feature type="transmembrane region" description="Helical" evidence="10">
    <location>
        <begin position="268"/>
        <end position="289"/>
    </location>
</feature>
<dbReference type="PANTHER" id="PTHR24229:SF100">
    <property type="entry name" value="G-PROTEIN COUPLED RECEPTORS FAMILY 1 PROFILE DOMAIN-CONTAINING PROTEIN"/>
    <property type="match status" value="1"/>
</dbReference>
<feature type="domain" description="G-protein coupled receptors family 1 profile" evidence="11">
    <location>
        <begin position="61"/>
        <end position="334"/>
    </location>
</feature>
<keyword evidence="6 10" id="KW-0472">Membrane</keyword>
<evidence type="ECO:0000256" key="6">
    <source>
        <dbReference type="ARBA" id="ARBA00023136"/>
    </source>
</evidence>
<keyword evidence="3 9" id="KW-0812">Transmembrane</keyword>
<dbReference type="InterPro" id="IPR017452">
    <property type="entry name" value="GPCR_Rhodpsn_7TM"/>
</dbReference>